<proteinExistence type="predicted"/>
<evidence type="ECO:0000313" key="3">
    <source>
        <dbReference type="Proteomes" id="UP000612712"/>
    </source>
</evidence>
<feature type="compositionally biased region" description="Basic residues" evidence="1">
    <location>
        <begin position="28"/>
        <end position="41"/>
    </location>
</feature>
<feature type="compositionally biased region" description="Gly residues" evidence="1">
    <location>
        <begin position="15"/>
        <end position="25"/>
    </location>
</feature>
<dbReference type="Proteomes" id="UP000612712">
    <property type="component" value="Unassembled WGS sequence"/>
</dbReference>
<organism evidence="2 3">
    <name type="scientific">Corynebacterium bovis DSM 20582 = CIP 54.80</name>
    <dbReference type="NCBI Taxonomy" id="927655"/>
    <lineage>
        <taxon>Bacteria</taxon>
        <taxon>Bacillati</taxon>
        <taxon>Actinomycetota</taxon>
        <taxon>Actinomycetes</taxon>
        <taxon>Mycobacteriales</taxon>
        <taxon>Corynebacteriaceae</taxon>
        <taxon>Corynebacterium</taxon>
    </lineage>
</organism>
<dbReference type="EMBL" id="JACHWT010000004">
    <property type="protein sequence ID" value="MBB3115958.1"/>
    <property type="molecule type" value="Genomic_DNA"/>
</dbReference>
<sequence length="274" mass="29277">MTLPWGRRGRPGAAGAAGGGGGEPSWGGRKHVSVAGRRPRRNAGGTRLCGVLYGERLIVHARPGAGGCSRGAPREGKSAWWPRGVPRRGERVREASNGRDRRAGGRAACRAVVNGSRAGSWEGTSGRRLRGAPRRGERVRGAANVRDRWAGGSAWCWVVVNGDVGWFTGGTAGVVAARCAAWSTTARRTTHVGRPRRHPCVQGPAARCRCPRAIPLRSCRWGLLDPVPGCRRHVSPDKHRAQRLRPWRRTPGLHPRSLFVLPSSPSPGGPCSGV</sequence>
<feature type="compositionally biased region" description="Low complexity" evidence="1">
    <location>
        <begin position="1"/>
        <end position="14"/>
    </location>
</feature>
<accession>A0A8H9Y9S4</accession>
<feature type="region of interest" description="Disordered" evidence="1">
    <location>
        <begin position="1"/>
        <end position="41"/>
    </location>
</feature>
<gene>
    <name evidence="2" type="ORF">FHU32_001177</name>
</gene>
<protein>
    <submittedName>
        <fullName evidence="2">Uncharacterized protein</fullName>
    </submittedName>
</protein>
<evidence type="ECO:0000256" key="1">
    <source>
        <dbReference type="SAM" id="MobiDB-lite"/>
    </source>
</evidence>
<evidence type="ECO:0000313" key="2">
    <source>
        <dbReference type="EMBL" id="MBB3115958.1"/>
    </source>
</evidence>
<reference evidence="2" key="1">
    <citation type="submission" date="2020-08" db="EMBL/GenBank/DDBJ databases">
        <title>Sequencing the genomes of 1000 actinobacteria strains.</title>
        <authorList>
            <person name="Klenk H.-P."/>
        </authorList>
    </citation>
    <scope>NUCLEOTIDE SEQUENCE</scope>
    <source>
        <strain evidence="2">DSM 20582</strain>
    </source>
</reference>
<dbReference type="AlphaFoldDB" id="A0A8H9Y9S4"/>
<name>A0A8H9Y9S4_9CORY</name>
<feature type="region of interest" description="Disordered" evidence="1">
    <location>
        <begin position="66"/>
        <end position="106"/>
    </location>
</feature>
<comment type="caution">
    <text evidence="2">The sequence shown here is derived from an EMBL/GenBank/DDBJ whole genome shotgun (WGS) entry which is preliminary data.</text>
</comment>
<feature type="compositionally biased region" description="Basic and acidic residues" evidence="1">
    <location>
        <begin position="87"/>
        <end position="103"/>
    </location>
</feature>